<dbReference type="AlphaFoldDB" id="A0A542ZIC4"/>
<dbReference type="EMBL" id="VFOQ01000001">
    <property type="protein sequence ID" value="TQL60085.1"/>
    <property type="molecule type" value="Genomic_DNA"/>
</dbReference>
<gene>
    <name evidence="1" type="ORF">FB474_1462</name>
</gene>
<proteinExistence type="predicted"/>
<comment type="caution">
    <text evidence="1">The sequence shown here is derived from an EMBL/GenBank/DDBJ whole genome shotgun (WGS) entry which is preliminary data.</text>
</comment>
<evidence type="ECO:0000313" key="2">
    <source>
        <dbReference type="Proteomes" id="UP000319514"/>
    </source>
</evidence>
<name>A0A542ZIC4_9MICO</name>
<reference evidence="1 2" key="1">
    <citation type="submission" date="2019-06" db="EMBL/GenBank/DDBJ databases">
        <title>Sequencing the genomes of 1000 actinobacteria strains.</title>
        <authorList>
            <person name="Klenk H.-P."/>
        </authorList>
    </citation>
    <scope>NUCLEOTIDE SEQUENCE [LARGE SCALE GENOMIC DNA]</scope>
    <source>
        <strain evidence="1 2">DSM 18082</strain>
    </source>
</reference>
<keyword evidence="2" id="KW-1185">Reference proteome</keyword>
<evidence type="ECO:0000313" key="1">
    <source>
        <dbReference type="EMBL" id="TQL60085.1"/>
    </source>
</evidence>
<organism evidence="1 2">
    <name type="scientific">Oryzihumus leptocrescens</name>
    <dbReference type="NCBI Taxonomy" id="297536"/>
    <lineage>
        <taxon>Bacteria</taxon>
        <taxon>Bacillati</taxon>
        <taxon>Actinomycetota</taxon>
        <taxon>Actinomycetes</taxon>
        <taxon>Micrococcales</taxon>
        <taxon>Intrasporangiaceae</taxon>
        <taxon>Oryzihumus</taxon>
    </lineage>
</organism>
<dbReference type="Proteomes" id="UP000319514">
    <property type="component" value="Unassembled WGS sequence"/>
</dbReference>
<dbReference type="OrthoDB" id="5380150at2"/>
<accession>A0A542ZIC4</accession>
<protein>
    <submittedName>
        <fullName evidence="1">Uncharacterized protein</fullName>
    </submittedName>
</protein>
<dbReference type="RefSeq" id="WP_141788027.1">
    <property type="nucleotide sequence ID" value="NZ_BAAAKX010000005.1"/>
</dbReference>
<sequence length="189" mass="20275">MEQVDELTPETGGRWAVETRSSVHVWDLDARTYTRLPRTPEAAMAIDATPQPITGVAAWPRVGGASLVLFDEPGDPDLEHWHKSGTILAITRLPAADPADPSAAGALPLVNVHDPSECAGRGCVIHHPSQHHMRTWPLNWRADLGPGAMERICPHGIGHPDPDDLAWQVSQGRTHAGVHGCDGCCAPPT</sequence>